<evidence type="ECO:0000313" key="2">
    <source>
        <dbReference type="EnsemblMetazoa" id="SMAR005377-PA"/>
    </source>
</evidence>
<dbReference type="EMBL" id="JH431603">
    <property type="status" value="NOT_ANNOTATED_CDS"/>
    <property type="molecule type" value="Genomic_DNA"/>
</dbReference>
<reference evidence="2" key="2">
    <citation type="submission" date="2015-02" db="UniProtKB">
        <authorList>
            <consortium name="EnsemblMetazoa"/>
        </authorList>
    </citation>
    <scope>IDENTIFICATION</scope>
</reference>
<keyword evidence="3" id="KW-1185">Reference proteome</keyword>
<protein>
    <submittedName>
        <fullName evidence="2">Uncharacterized protein</fullName>
    </submittedName>
</protein>
<feature type="transmembrane region" description="Helical" evidence="1">
    <location>
        <begin position="33"/>
        <end position="52"/>
    </location>
</feature>
<keyword evidence="1" id="KW-0812">Transmembrane</keyword>
<dbReference type="AlphaFoldDB" id="T1IW17"/>
<accession>T1IW17</accession>
<reference evidence="3" key="1">
    <citation type="submission" date="2011-05" db="EMBL/GenBank/DDBJ databases">
        <authorList>
            <person name="Richards S.R."/>
            <person name="Qu J."/>
            <person name="Jiang H."/>
            <person name="Jhangiani S.N."/>
            <person name="Agravi P."/>
            <person name="Goodspeed R."/>
            <person name="Gross S."/>
            <person name="Mandapat C."/>
            <person name="Jackson L."/>
            <person name="Mathew T."/>
            <person name="Pu L."/>
            <person name="Thornton R."/>
            <person name="Saada N."/>
            <person name="Wilczek-Boney K.B."/>
            <person name="Lee S."/>
            <person name="Kovar C."/>
            <person name="Wu Y."/>
            <person name="Scherer S.E."/>
            <person name="Worley K.C."/>
            <person name="Muzny D.M."/>
            <person name="Gibbs R."/>
        </authorList>
    </citation>
    <scope>NUCLEOTIDE SEQUENCE</scope>
    <source>
        <strain evidence="3">Brora</strain>
    </source>
</reference>
<evidence type="ECO:0000313" key="3">
    <source>
        <dbReference type="Proteomes" id="UP000014500"/>
    </source>
</evidence>
<dbReference type="Proteomes" id="UP000014500">
    <property type="component" value="Unassembled WGS sequence"/>
</dbReference>
<keyword evidence="1" id="KW-1133">Transmembrane helix</keyword>
<sequence>METLGEHFSQFDSFEGQIELRYNSTSYLPRPFPPLYCFFLSPLFFALGLYKLSKKIYDPSLRVSLSSFLAHHVTPFVVVARALRPLFITKLI</sequence>
<proteinExistence type="predicted"/>
<dbReference type="EnsemblMetazoa" id="SMAR005377-RA">
    <property type="protein sequence ID" value="SMAR005377-PA"/>
    <property type="gene ID" value="SMAR005377"/>
</dbReference>
<keyword evidence="1" id="KW-0472">Membrane</keyword>
<organism evidence="2 3">
    <name type="scientific">Strigamia maritima</name>
    <name type="common">European centipede</name>
    <name type="synonym">Geophilus maritimus</name>
    <dbReference type="NCBI Taxonomy" id="126957"/>
    <lineage>
        <taxon>Eukaryota</taxon>
        <taxon>Metazoa</taxon>
        <taxon>Ecdysozoa</taxon>
        <taxon>Arthropoda</taxon>
        <taxon>Myriapoda</taxon>
        <taxon>Chilopoda</taxon>
        <taxon>Pleurostigmophora</taxon>
        <taxon>Geophilomorpha</taxon>
        <taxon>Linotaeniidae</taxon>
        <taxon>Strigamia</taxon>
    </lineage>
</organism>
<evidence type="ECO:0000256" key="1">
    <source>
        <dbReference type="SAM" id="Phobius"/>
    </source>
</evidence>
<name>T1IW17_STRMM</name>
<dbReference type="HOGENOM" id="CLU_2419433_0_0_1"/>